<organism evidence="2 3">
    <name type="scientific">Dyadobacter fermentans</name>
    <dbReference type="NCBI Taxonomy" id="94254"/>
    <lineage>
        <taxon>Bacteria</taxon>
        <taxon>Pseudomonadati</taxon>
        <taxon>Bacteroidota</taxon>
        <taxon>Cytophagia</taxon>
        <taxon>Cytophagales</taxon>
        <taxon>Spirosomataceae</taxon>
        <taxon>Dyadobacter</taxon>
    </lineage>
</organism>
<reference evidence="2 3" key="1">
    <citation type="submission" date="2023-07" db="EMBL/GenBank/DDBJ databases">
        <title>Sorghum-associated microbial communities from plants grown in Nebraska, USA.</title>
        <authorList>
            <person name="Schachtman D."/>
        </authorList>
    </citation>
    <scope>NUCLEOTIDE SEQUENCE [LARGE SCALE GENOMIC DNA]</scope>
    <source>
        <strain evidence="2 3">BE57</strain>
    </source>
</reference>
<evidence type="ECO:0000313" key="3">
    <source>
        <dbReference type="Proteomes" id="UP001264980"/>
    </source>
</evidence>
<comment type="caution">
    <text evidence="2">The sequence shown here is derived from an EMBL/GenBank/DDBJ whole genome shotgun (WGS) entry which is preliminary data.</text>
</comment>
<name>A0ABU1QQN9_9BACT</name>
<dbReference type="PROSITE" id="PS51257">
    <property type="entry name" value="PROKAR_LIPOPROTEIN"/>
    <property type="match status" value="1"/>
</dbReference>
<sequence>MKQLKIAGMSLKYLLAIGLLTACNHDEPVTPTQKLVTDVSNQNAKISLLTRLVKNDQQNIQYVKSGKFLGKVSRVNEAPWSGYYLTYAYDDSSPSGDLWIHRKMYKSSNNAFIKEERYKVVNGLCVLSEDDYGSIHEYKYTPQGYLDEIKYNYQGNLLQSWKYTYTYSGSGQIYRLNKIERKKNGKPWINYNFTYKQIQDKYPLNNPLNIEDGKVDTYLPFFGNHSDLIIESITDENLETNKSVQTFYTGHVLNSDGLVISREKVKYATVSIEIFKYSDNWQGI</sequence>
<keyword evidence="3" id="KW-1185">Reference proteome</keyword>
<keyword evidence="1" id="KW-0732">Signal</keyword>
<dbReference type="Proteomes" id="UP001264980">
    <property type="component" value="Unassembled WGS sequence"/>
</dbReference>
<gene>
    <name evidence="2" type="ORF">J2W84_000510</name>
</gene>
<protein>
    <recommendedName>
        <fullName evidence="4">DUF4595 domain-containing protein</fullName>
    </recommendedName>
</protein>
<dbReference type="RefSeq" id="WP_309980912.1">
    <property type="nucleotide sequence ID" value="NZ_JAVDTI010000001.1"/>
</dbReference>
<feature type="signal peptide" evidence="1">
    <location>
        <begin position="1"/>
        <end position="22"/>
    </location>
</feature>
<feature type="chain" id="PRO_5047022016" description="DUF4595 domain-containing protein" evidence="1">
    <location>
        <begin position="23"/>
        <end position="284"/>
    </location>
</feature>
<accession>A0ABU1QQN9</accession>
<evidence type="ECO:0008006" key="4">
    <source>
        <dbReference type="Google" id="ProtNLM"/>
    </source>
</evidence>
<evidence type="ECO:0000313" key="2">
    <source>
        <dbReference type="EMBL" id="MDR6803473.1"/>
    </source>
</evidence>
<dbReference type="EMBL" id="JAVDTI010000001">
    <property type="protein sequence ID" value="MDR6803473.1"/>
    <property type="molecule type" value="Genomic_DNA"/>
</dbReference>
<evidence type="ECO:0000256" key="1">
    <source>
        <dbReference type="SAM" id="SignalP"/>
    </source>
</evidence>
<proteinExistence type="predicted"/>